<evidence type="ECO:0000313" key="3">
    <source>
        <dbReference type="Proteomes" id="UP000008068"/>
    </source>
</evidence>
<accession>G0NIQ5</accession>
<dbReference type="InParanoid" id="G0NIQ5"/>
<feature type="compositionally biased region" description="Acidic residues" evidence="1">
    <location>
        <begin position="105"/>
        <end position="119"/>
    </location>
</feature>
<evidence type="ECO:0000256" key="1">
    <source>
        <dbReference type="SAM" id="MobiDB-lite"/>
    </source>
</evidence>
<dbReference type="EMBL" id="GL379892">
    <property type="protein sequence ID" value="EGT32014.1"/>
    <property type="molecule type" value="Genomic_DNA"/>
</dbReference>
<dbReference type="Proteomes" id="UP000008068">
    <property type="component" value="Unassembled WGS sequence"/>
</dbReference>
<feature type="region of interest" description="Disordered" evidence="1">
    <location>
        <begin position="103"/>
        <end position="161"/>
    </location>
</feature>
<gene>
    <name evidence="2" type="ORF">CAEBREN_00211</name>
</gene>
<proteinExistence type="predicted"/>
<reference evidence="3" key="1">
    <citation type="submission" date="2011-07" db="EMBL/GenBank/DDBJ databases">
        <authorList>
            <consortium name="Caenorhabditis brenneri Sequencing and Analysis Consortium"/>
            <person name="Wilson R.K."/>
        </authorList>
    </citation>
    <scope>NUCLEOTIDE SEQUENCE [LARGE SCALE GENOMIC DNA]</scope>
    <source>
        <strain evidence="3">PB2801</strain>
    </source>
</reference>
<dbReference type="HOGENOM" id="CLU_1442253_0_0_1"/>
<protein>
    <recommendedName>
        <fullName evidence="4">Galectin</fullName>
    </recommendedName>
</protein>
<name>G0NIQ5_CAEBE</name>
<sequence length="188" mass="22156">MIMVIRKIKITCPRTKKKEVSFWSEVNNDYDEGERRKLVWPRDSVMVEIDVKEHYFQIIIENDWYKSYEQRMSMFECKRFTVVSVNGVVNIVEILYPAKPKESWIEDEEPESNSTEEEEHSSLIQRPSNRAKNDDDFFPTSKANDRSGYPDNKTTGYKDHDTTGYKDQDTTCCSTIPTVFNCCFLVFL</sequence>
<evidence type="ECO:0008006" key="4">
    <source>
        <dbReference type="Google" id="ProtNLM"/>
    </source>
</evidence>
<keyword evidence="3" id="KW-1185">Reference proteome</keyword>
<organism evidence="3">
    <name type="scientific">Caenorhabditis brenneri</name>
    <name type="common">Nematode worm</name>
    <dbReference type="NCBI Taxonomy" id="135651"/>
    <lineage>
        <taxon>Eukaryota</taxon>
        <taxon>Metazoa</taxon>
        <taxon>Ecdysozoa</taxon>
        <taxon>Nematoda</taxon>
        <taxon>Chromadorea</taxon>
        <taxon>Rhabditida</taxon>
        <taxon>Rhabditina</taxon>
        <taxon>Rhabditomorpha</taxon>
        <taxon>Rhabditoidea</taxon>
        <taxon>Rhabditidae</taxon>
        <taxon>Peloderinae</taxon>
        <taxon>Caenorhabditis</taxon>
    </lineage>
</organism>
<evidence type="ECO:0000313" key="2">
    <source>
        <dbReference type="EMBL" id="EGT32014.1"/>
    </source>
</evidence>
<dbReference type="AlphaFoldDB" id="G0NIQ5"/>